<dbReference type="InterPro" id="IPR003352">
    <property type="entry name" value="PTS_EIIC"/>
</dbReference>
<sequence length="426" mass="46560">MENIKNKVTALFGRISPVINKIGENKYLQTISTTMMATLGPVMVGSVAVLLLAFPIQAVKDFLLKTGITPILAVVNSVTIGALALYVTVLIARNLVNRMLPDEDGSMAGALSLMCFLIITPLSKTADGTGAIPTTWLGAQGVFTAMIVGLLVGRIFVIFRQHNWTIKMPDSVPPMVTKTFDSLLPCFTVGFLFIIVNRIFVATPFGSLHQCIYSIIQKPIQGIGGTLPATILTSFLMQILWFFGIHGTNIVSPIVTPFRLALDTENMTALAAGMPLPNIVGNGFFSIVCWGGSALGLVFWMLRSKSEQYRQLGKVAFIPALFGITEPVIFGTPLVFNFDFFIPFVTNNSINLCIAYFLTKIGIVARCSGVQPIFGLPLGFHAMVGGSFSIILLQLFLQLIVSPILWYPWFKRAEKKALLRERQEKA</sequence>
<dbReference type="PROSITE" id="PS51105">
    <property type="entry name" value="PTS_EIIC_TYPE_3"/>
    <property type="match status" value="1"/>
</dbReference>
<feature type="transmembrane region" description="Helical" evidence="9">
    <location>
        <begin position="105"/>
        <end position="123"/>
    </location>
</feature>
<dbReference type="InterPro" id="IPR051088">
    <property type="entry name" value="PTS_Sugar-EIIC/EIIB"/>
</dbReference>
<evidence type="ECO:0000256" key="7">
    <source>
        <dbReference type="ARBA" id="ARBA00023136"/>
    </source>
</evidence>
<dbReference type="EMBL" id="BRPJ01000015">
    <property type="protein sequence ID" value="GLB28892.1"/>
    <property type="molecule type" value="Genomic_DNA"/>
</dbReference>
<feature type="transmembrane region" description="Helical" evidence="9">
    <location>
        <begin position="179"/>
        <end position="201"/>
    </location>
</feature>
<dbReference type="RefSeq" id="WP_205692791.1">
    <property type="nucleotide sequence ID" value="NZ_BRPJ01000015.1"/>
</dbReference>
<comment type="function">
    <text evidence="8">The phosphoenolpyruvate-dependent sugar phosphotransferase system (PTS), a major carbohydrate active -transport system, catalyzes the phosphorylation of incoming sugar substrates concomitant with their translocation across the cell membrane.</text>
</comment>
<dbReference type="PANTHER" id="PTHR33989:SF4">
    <property type="entry name" value="PTS SYSTEM N,N'-DIACETYLCHITOBIOSE-SPECIFIC EIIC COMPONENT"/>
    <property type="match status" value="1"/>
</dbReference>
<reference evidence="11 12" key="1">
    <citation type="journal article" date="2024" name="Int. J. Syst. Evol. Microbiol.">
        <title>Lacrimispora brassicae sp. nov. isolated from fermented cabbage, and proposal of Clostridium indicum Gundawar et al. 2019 and Clostridium methoxybenzovorans Mechichi et al. 1999 as heterotypic synonyms of Lacrimispora amygdalina (Parshina et al. 2003) Haas and Blanchard 2020 and Lacrimispora indolis (McClung and McCoy 1957) Haas and Blanchard 2020, respectively.</title>
        <authorList>
            <person name="Kobayashi H."/>
            <person name="Tanizawa Y."/>
            <person name="Sakamoto M."/>
            <person name="Ohkuma M."/>
            <person name="Tohno M."/>
        </authorList>
    </citation>
    <scope>NUCLEOTIDE SEQUENCE [LARGE SCALE GENOMIC DNA]</scope>
    <source>
        <strain evidence="11 12">DSM 12857</strain>
    </source>
</reference>
<name>A0ABQ5M1S9_9FIRM</name>
<gene>
    <name evidence="11" type="ORF">LAD12857_08150</name>
</gene>
<feature type="transmembrane region" description="Helical" evidence="9">
    <location>
        <begin position="283"/>
        <end position="303"/>
    </location>
</feature>
<feature type="domain" description="PTS EIIC type-3" evidence="10">
    <location>
        <begin position="11"/>
        <end position="409"/>
    </location>
</feature>
<keyword evidence="4 8" id="KW-0762">Sugar transport</keyword>
<evidence type="ECO:0000256" key="4">
    <source>
        <dbReference type="ARBA" id="ARBA00022597"/>
    </source>
</evidence>
<dbReference type="Proteomes" id="UP001419084">
    <property type="component" value="Unassembled WGS sequence"/>
</dbReference>
<feature type="transmembrane region" description="Helical" evidence="9">
    <location>
        <begin position="222"/>
        <end position="243"/>
    </location>
</feature>
<evidence type="ECO:0000256" key="8">
    <source>
        <dbReference type="PIRNR" id="PIRNR006351"/>
    </source>
</evidence>
<evidence type="ECO:0000256" key="9">
    <source>
        <dbReference type="SAM" id="Phobius"/>
    </source>
</evidence>
<protein>
    <recommendedName>
        <fullName evidence="8">Permease IIC component</fullName>
    </recommendedName>
</protein>
<feature type="transmembrane region" description="Helical" evidence="9">
    <location>
        <begin position="315"/>
        <end position="336"/>
    </location>
</feature>
<keyword evidence="3 8" id="KW-1003">Cell membrane</keyword>
<keyword evidence="12" id="KW-1185">Reference proteome</keyword>
<proteinExistence type="predicted"/>
<dbReference type="PANTHER" id="PTHR33989">
    <property type="match status" value="1"/>
</dbReference>
<keyword evidence="7 8" id="KW-0472">Membrane</keyword>
<comment type="subcellular location">
    <subcellularLocation>
        <location evidence="1">Cell membrane</location>
        <topology evidence="1">Multi-pass membrane protein</topology>
    </subcellularLocation>
</comment>
<evidence type="ECO:0000256" key="1">
    <source>
        <dbReference type="ARBA" id="ARBA00004651"/>
    </source>
</evidence>
<dbReference type="PIRSF" id="PIRSF006351">
    <property type="entry name" value="PTS_EIIC-Cellobiose"/>
    <property type="match status" value="1"/>
</dbReference>
<dbReference type="InterPro" id="IPR004796">
    <property type="entry name" value="PTS_IIC_cello"/>
</dbReference>
<keyword evidence="5 9" id="KW-0812">Transmembrane</keyword>
<feature type="transmembrane region" description="Helical" evidence="9">
    <location>
        <begin position="388"/>
        <end position="410"/>
    </location>
</feature>
<comment type="caution">
    <text evidence="11">The sequence shown here is derived from an EMBL/GenBank/DDBJ whole genome shotgun (WGS) entry which is preliminary data.</text>
</comment>
<dbReference type="InterPro" id="IPR004501">
    <property type="entry name" value="PTS_EIIC_3"/>
</dbReference>
<feature type="transmembrane region" description="Helical" evidence="9">
    <location>
        <begin position="68"/>
        <end position="93"/>
    </location>
</feature>
<keyword evidence="2 8" id="KW-0813">Transport</keyword>
<evidence type="ECO:0000313" key="11">
    <source>
        <dbReference type="EMBL" id="GLB28892.1"/>
    </source>
</evidence>
<evidence type="ECO:0000256" key="5">
    <source>
        <dbReference type="ARBA" id="ARBA00022692"/>
    </source>
</evidence>
<evidence type="ECO:0000259" key="10">
    <source>
        <dbReference type="PROSITE" id="PS51105"/>
    </source>
</evidence>
<evidence type="ECO:0000256" key="3">
    <source>
        <dbReference type="ARBA" id="ARBA00022475"/>
    </source>
</evidence>
<feature type="transmembrane region" description="Helical" evidence="9">
    <location>
        <begin position="35"/>
        <end position="56"/>
    </location>
</feature>
<dbReference type="NCBIfam" id="TIGR00410">
    <property type="entry name" value="lacE"/>
    <property type="match status" value="1"/>
</dbReference>
<dbReference type="Pfam" id="PF02378">
    <property type="entry name" value="PTS_EIIC"/>
    <property type="match status" value="1"/>
</dbReference>
<keyword evidence="6 9" id="KW-1133">Transmembrane helix</keyword>
<feature type="transmembrane region" description="Helical" evidence="9">
    <location>
        <begin position="135"/>
        <end position="159"/>
    </location>
</feature>
<evidence type="ECO:0000256" key="6">
    <source>
        <dbReference type="ARBA" id="ARBA00022989"/>
    </source>
</evidence>
<evidence type="ECO:0000313" key="12">
    <source>
        <dbReference type="Proteomes" id="UP001419084"/>
    </source>
</evidence>
<evidence type="ECO:0000256" key="2">
    <source>
        <dbReference type="ARBA" id="ARBA00022448"/>
    </source>
</evidence>
<accession>A0ABQ5M1S9</accession>
<organism evidence="11 12">
    <name type="scientific">Lacrimispora amygdalina</name>
    <dbReference type="NCBI Taxonomy" id="253257"/>
    <lineage>
        <taxon>Bacteria</taxon>
        <taxon>Bacillati</taxon>
        <taxon>Bacillota</taxon>
        <taxon>Clostridia</taxon>
        <taxon>Lachnospirales</taxon>
        <taxon>Lachnospiraceae</taxon>
        <taxon>Lacrimispora</taxon>
    </lineage>
</organism>